<sequence>MRRGRRFVVPIAVLSVLTSPTDSPSRVGVIVSKKVGNSVVRHAVARKIRHAGWDLVRSFPHGIDLVVRAQPGAETATVADWSQSLLKYAEKTQASSRSESVTS</sequence>
<keyword evidence="4 7" id="KW-0378">Hydrolase</keyword>
<dbReference type="InterPro" id="IPR000100">
    <property type="entry name" value="RNase_P"/>
</dbReference>
<dbReference type="GO" id="GO:0000049">
    <property type="term" value="F:tRNA binding"/>
    <property type="evidence" value="ECO:0007669"/>
    <property type="project" value="InterPro"/>
</dbReference>
<evidence type="ECO:0000256" key="5">
    <source>
        <dbReference type="ARBA" id="ARBA00022884"/>
    </source>
</evidence>
<keyword evidence="3" id="KW-0255">Endonuclease</keyword>
<evidence type="ECO:0000256" key="3">
    <source>
        <dbReference type="ARBA" id="ARBA00022759"/>
    </source>
</evidence>
<dbReference type="InterPro" id="IPR014721">
    <property type="entry name" value="Ribsml_uS5_D2-typ_fold_subgr"/>
</dbReference>
<dbReference type="SUPFAM" id="SSF54211">
    <property type="entry name" value="Ribosomal protein S5 domain 2-like"/>
    <property type="match status" value="1"/>
</dbReference>
<evidence type="ECO:0000256" key="4">
    <source>
        <dbReference type="ARBA" id="ARBA00022801"/>
    </source>
</evidence>
<dbReference type="EC" id="3.1.26.5" evidence="6"/>
<dbReference type="Pfam" id="PF00825">
    <property type="entry name" value="Ribonuclease_P"/>
    <property type="match status" value="1"/>
</dbReference>
<dbReference type="GO" id="GO:0030677">
    <property type="term" value="C:ribonuclease P complex"/>
    <property type="evidence" value="ECO:0007669"/>
    <property type="project" value="TreeGrafter"/>
</dbReference>
<dbReference type="Gene3D" id="3.30.230.10">
    <property type="match status" value="1"/>
</dbReference>
<dbReference type="EMBL" id="MW122876">
    <property type="protein sequence ID" value="QOV08925.1"/>
    <property type="molecule type" value="Genomic_DNA"/>
</dbReference>
<dbReference type="InterPro" id="IPR020568">
    <property type="entry name" value="Ribosomal_Su5_D2-typ_SF"/>
</dbReference>
<name>A0A871XZ17_9ACTN</name>
<dbReference type="NCBIfam" id="TIGR00188">
    <property type="entry name" value="rnpA"/>
    <property type="match status" value="1"/>
</dbReference>
<dbReference type="GO" id="GO:0004526">
    <property type="term" value="F:ribonuclease P activity"/>
    <property type="evidence" value="ECO:0007669"/>
    <property type="project" value="UniProtKB-UniRule"/>
</dbReference>
<keyword evidence="5" id="KW-0694">RNA-binding</keyword>
<gene>
    <name evidence="7" type="primary">rnpA</name>
    <name evidence="7" type="ORF">HULAa55C9_00043</name>
</gene>
<dbReference type="PANTHER" id="PTHR33992:SF1">
    <property type="entry name" value="RIBONUCLEASE P PROTEIN COMPONENT"/>
    <property type="match status" value="1"/>
</dbReference>
<dbReference type="AlphaFoldDB" id="A0A871XZ17"/>
<protein>
    <recommendedName>
        <fullName evidence="6">Ribonuclease P protein component</fullName>
        <ecNumber evidence="6">3.1.26.5</ecNumber>
    </recommendedName>
</protein>
<dbReference type="PANTHER" id="PTHR33992">
    <property type="entry name" value="RIBONUCLEASE P PROTEIN COMPONENT"/>
    <property type="match status" value="1"/>
</dbReference>
<dbReference type="GO" id="GO:0042781">
    <property type="term" value="F:3'-tRNA processing endoribonuclease activity"/>
    <property type="evidence" value="ECO:0007669"/>
    <property type="project" value="TreeGrafter"/>
</dbReference>
<organism evidence="7">
    <name type="scientific">uncultured Actinomycetes bacterium</name>
    <dbReference type="NCBI Taxonomy" id="152507"/>
    <lineage>
        <taxon>Bacteria</taxon>
        <taxon>Bacillati</taxon>
        <taxon>Actinomycetota</taxon>
        <taxon>Actinomycetes</taxon>
        <taxon>environmental samples</taxon>
    </lineage>
</organism>
<accession>A0A871XZ17</accession>
<evidence type="ECO:0000256" key="2">
    <source>
        <dbReference type="ARBA" id="ARBA00022722"/>
    </source>
</evidence>
<proteinExistence type="predicted"/>
<evidence type="ECO:0000256" key="1">
    <source>
        <dbReference type="ARBA" id="ARBA00022694"/>
    </source>
</evidence>
<keyword evidence="2" id="KW-0540">Nuclease</keyword>
<keyword evidence="1" id="KW-0819">tRNA processing</keyword>
<evidence type="ECO:0000313" key="7">
    <source>
        <dbReference type="EMBL" id="QOV08925.1"/>
    </source>
</evidence>
<reference evidence="7" key="1">
    <citation type="submission" date="2020-10" db="EMBL/GenBank/DDBJ databases">
        <title>Diverse heliorhodopsins detected via functional metagenomics in peat lake Actinobacteria, Chloroflexi and Archaea.</title>
        <authorList>
            <person name="Chazan A."/>
            <person name="Rozenberg A."/>
            <person name="Tahan R."/>
            <person name="Mannen K."/>
            <person name="Nagata T."/>
            <person name="Yaish S."/>
            <person name="Larom S."/>
            <person name="Kandori H."/>
            <person name="Inoue K."/>
            <person name="Beja O."/>
            <person name="Pushkarev A."/>
        </authorList>
    </citation>
    <scope>NUCLEOTIDE SEQUENCE</scope>
</reference>
<evidence type="ECO:0000256" key="6">
    <source>
        <dbReference type="NCBIfam" id="TIGR00188"/>
    </source>
</evidence>